<feature type="transmembrane region" description="Helical" evidence="1">
    <location>
        <begin position="12"/>
        <end position="30"/>
    </location>
</feature>
<evidence type="ECO:0000313" key="2">
    <source>
        <dbReference type="EMBL" id="RUL87737.1"/>
    </source>
</evidence>
<keyword evidence="3" id="KW-1185">Reference proteome</keyword>
<comment type="caution">
    <text evidence="2">The sequence shown here is derived from an EMBL/GenBank/DDBJ whole genome shotgun (WGS) entry which is preliminary data.</text>
</comment>
<protein>
    <submittedName>
        <fullName evidence="2">Uncharacterized protein</fullName>
    </submittedName>
</protein>
<keyword evidence="1" id="KW-0472">Membrane</keyword>
<accession>A0A432MKJ8</accession>
<dbReference type="Proteomes" id="UP000280296">
    <property type="component" value="Unassembled WGS sequence"/>
</dbReference>
<evidence type="ECO:0000313" key="3">
    <source>
        <dbReference type="Proteomes" id="UP000280296"/>
    </source>
</evidence>
<keyword evidence="1" id="KW-0812">Transmembrane</keyword>
<keyword evidence="1" id="KW-1133">Transmembrane helix</keyword>
<feature type="transmembrane region" description="Helical" evidence="1">
    <location>
        <begin position="42"/>
        <end position="64"/>
    </location>
</feature>
<dbReference type="RefSeq" id="WP_126725446.1">
    <property type="nucleotide sequence ID" value="NZ_RYZH01000018.1"/>
</dbReference>
<evidence type="ECO:0000256" key="1">
    <source>
        <dbReference type="SAM" id="Phobius"/>
    </source>
</evidence>
<proteinExistence type="predicted"/>
<name>A0A432MKJ8_9BACT</name>
<dbReference type="EMBL" id="RYZH01000018">
    <property type="protein sequence ID" value="RUL87737.1"/>
    <property type="molecule type" value="Genomic_DNA"/>
</dbReference>
<organism evidence="2 3">
    <name type="scientific">Tautonia sociabilis</name>
    <dbReference type="NCBI Taxonomy" id="2080755"/>
    <lineage>
        <taxon>Bacteria</taxon>
        <taxon>Pseudomonadati</taxon>
        <taxon>Planctomycetota</taxon>
        <taxon>Planctomycetia</taxon>
        <taxon>Isosphaerales</taxon>
        <taxon>Isosphaeraceae</taxon>
        <taxon>Tautonia</taxon>
    </lineage>
</organism>
<dbReference type="AlphaFoldDB" id="A0A432MKJ8"/>
<gene>
    <name evidence="2" type="ORF">TsocGM_11180</name>
</gene>
<reference evidence="2 3" key="2">
    <citation type="submission" date="2019-01" db="EMBL/GenBank/DDBJ databases">
        <title>Tautonia sociabilis, a novel thermotolerant planctomycete of Isosphaeraceae family, isolated from a 4000 m deep subterranean habitat.</title>
        <authorList>
            <person name="Kovaleva O.L."/>
            <person name="Elcheninov A.G."/>
            <person name="Van Heerden E."/>
            <person name="Toshchakov S.V."/>
            <person name="Novikov A."/>
            <person name="Bonch-Osmolovskaya E.A."/>
            <person name="Kublanov I.V."/>
        </authorList>
    </citation>
    <scope>NUCLEOTIDE SEQUENCE [LARGE SCALE GENOMIC DNA]</scope>
    <source>
        <strain evidence="2 3">GM2012</strain>
    </source>
</reference>
<sequence length="81" mass="8601">MSAPRIGLALRLIGPILEFSCIALVLRGPARNRETFGMEVEPLLYAGLALGLAMVAVGLSLSVVPRRGRRRLPDRGAPPPG</sequence>
<reference evidence="2 3" key="1">
    <citation type="submission" date="2018-12" db="EMBL/GenBank/DDBJ databases">
        <authorList>
            <person name="Toschakov S.V."/>
        </authorList>
    </citation>
    <scope>NUCLEOTIDE SEQUENCE [LARGE SCALE GENOMIC DNA]</scope>
    <source>
        <strain evidence="2 3">GM2012</strain>
    </source>
</reference>